<dbReference type="Proteomes" id="UP000293433">
    <property type="component" value="Unassembled WGS sequence"/>
</dbReference>
<dbReference type="Gene3D" id="3.10.180.10">
    <property type="entry name" value="2,3-Dihydroxybiphenyl 1,2-Dioxygenase, domain 1"/>
    <property type="match status" value="1"/>
</dbReference>
<dbReference type="RefSeq" id="WP_130479989.1">
    <property type="nucleotide sequence ID" value="NZ_SGWV01000001.1"/>
</dbReference>
<protein>
    <submittedName>
        <fullName evidence="2">Putative enzyme related to lactoylglutathione lyase</fullName>
    </submittedName>
</protein>
<gene>
    <name evidence="2" type="ORF">EV685_0032</name>
</gene>
<dbReference type="GO" id="GO:0016829">
    <property type="term" value="F:lyase activity"/>
    <property type="evidence" value="ECO:0007669"/>
    <property type="project" value="UniProtKB-KW"/>
</dbReference>
<evidence type="ECO:0000259" key="1">
    <source>
        <dbReference type="PROSITE" id="PS51819"/>
    </source>
</evidence>
<evidence type="ECO:0000313" key="2">
    <source>
        <dbReference type="EMBL" id="RZS63316.1"/>
    </source>
</evidence>
<dbReference type="Pfam" id="PF00903">
    <property type="entry name" value="Glyoxalase"/>
    <property type="match status" value="1"/>
</dbReference>
<comment type="caution">
    <text evidence="2">The sequence shown here is derived from an EMBL/GenBank/DDBJ whole genome shotgun (WGS) entry which is preliminary data.</text>
</comment>
<name>A0A4Q7M5R7_9BURK</name>
<keyword evidence="3" id="KW-1185">Reference proteome</keyword>
<organism evidence="2 3">
    <name type="scientific">Sphaerotilus mobilis</name>
    <dbReference type="NCBI Taxonomy" id="47994"/>
    <lineage>
        <taxon>Bacteria</taxon>
        <taxon>Pseudomonadati</taxon>
        <taxon>Pseudomonadota</taxon>
        <taxon>Betaproteobacteria</taxon>
        <taxon>Burkholderiales</taxon>
        <taxon>Sphaerotilaceae</taxon>
        <taxon>Sphaerotilus</taxon>
    </lineage>
</organism>
<accession>A0A4Q7M5R7</accession>
<sequence length="130" mass="13853">MHYAYTIVYVHDPEASLSFFERAFGLERRFISPEGDYGELQTGSTTLSFARHALARESLGQDYAPVDASALPPGIEIGFAVADVSAAVARAVEAGATVLKDPTVKPWGQTVAYVRCPDGSLVELCTPMGG</sequence>
<dbReference type="OrthoDB" id="9798430at2"/>
<dbReference type="InterPro" id="IPR050383">
    <property type="entry name" value="GlyoxalaseI/FosfomycinResist"/>
</dbReference>
<dbReference type="InterPro" id="IPR037523">
    <property type="entry name" value="VOC_core"/>
</dbReference>
<keyword evidence="2" id="KW-0456">Lyase</keyword>
<dbReference type="EMBL" id="SGWV01000001">
    <property type="protein sequence ID" value="RZS63316.1"/>
    <property type="molecule type" value="Genomic_DNA"/>
</dbReference>
<dbReference type="PANTHER" id="PTHR21366">
    <property type="entry name" value="GLYOXALASE FAMILY PROTEIN"/>
    <property type="match status" value="1"/>
</dbReference>
<dbReference type="InterPro" id="IPR004360">
    <property type="entry name" value="Glyas_Fos-R_dOase_dom"/>
</dbReference>
<reference evidence="2 3" key="1">
    <citation type="submission" date="2019-02" db="EMBL/GenBank/DDBJ databases">
        <title>Genomic Encyclopedia of Type Strains, Phase IV (KMG-IV): sequencing the most valuable type-strain genomes for metagenomic binning, comparative biology and taxonomic classification.</title>
        <authorList>
            <person name="Goeker M."/>
        </authorList>
    </citation>
    <scope>NUCLEOTIDE SEQUENCE [LARGE SCALE GENOMIC DNA]</scope>
    <source>
        <strain evidence="2 3">DSM 10617</strain>
    </source>
</reference>
<dbReference type="SUPFAM" id="SSF54593">
    <property type="entry name" value="Glyoxalase/Bleomycin resistance protein/Dihydroxybiphenyl dioxygenase"/>
    <property type="match status" value="1"/>
</dbReference>
<dbReference type="PANTHER" id="PTHR21366:SF22">
    <property type="entry name" value="VOC DOMAIN-CONTAINING PROTEIN"/>
    <property type="match status" value="1"/>
</dbReference>
<evidence type="ECO:0000313" key="3">
    <source>
        <dbReference type="Proteomes" id="UP000293433"/>
    </source>
</evidence>
<dbReference type="InterPro" id="IPR029068">
    <property type="entry name" value="Glyas_Bleomycin-R_OHBP_Dase"/>
</dbReference>
<feature type="domain" description="VOC" evidence="1">
    <location>
        <begin position="2"/>
        <end position="127"/>
    </location>
</feature>
<dbReference type="PROSITE" id="PS51819">
    <property type="entry name" value="VOC"/>
    <property type="match status" value="1"/>
</dbReference>
<dbReference type="AlphaFoldDB" id="A0A4Q7M5R7"/>
<proteinExistence type="predicted"/>